<dbReference type="PROSITE" id="PS51257">
    <property type="entry name" value="PROKAR_LIPOPROTEIN"/>
    <property type="match status" value="1"/>
</dbReference>
<sequence>MKLNKYIFGAVIACGCAWSLVSCEDKLDSESIFDTSESALDPTSPTYQLDVYLEEAFRKPYNIQFRYKLQDVGTDMDYNLIPADYSKAVDLAVLTKYLWFDVYDKVATSDPNFMKKTTPRIIHLIGSPQVNAANLTVTLGLAEGGLKVSLFNVNGMNVNSFASLNEYYFHTMHHEFTHILHQTKTYPKEFDQLSVGYYDALGWQSRDSRVTASLGFVTPYASSQPREDFAEVISNYITMTDAEWTSLLETASEPWEDNGLGGAIYGDAGNDQIDGRALIEQKLDIARTWLRDAWQLDLEALRAEVQSRQNSYSIEVLEELRKQVYDIPTGTDVQN</sequence>
<dbReference type="EMBL" id="CP007034">
    <property type="protein sequence ID" value="AHF12238.1"/>
    <property type="molecule type" value="Genomic_DNA"/>
</dbReference>
<dbReference type="Proteomes" id="UP000018901">
    <property type="component" value="Chromosome"/>
</dbReference>
<dbReference type="KEGG" id="bvs:BARVI_04980"/>
<dbReference type="NCBIfam" id="TIGR04549">
    <property type="entry name" value="LP_HExxH_w_tonB"/>
    <property type="match status" value="1"/>
</dbReference>
<dbReference type="Pfam" id="PF15890">
    <property type="entry name" value="Peptidase_Mx1"/>
    <property type="match status" value="1"/>
</dbReference>
<dbReference type="HOGENOM" id="CLU_048099_0_0_10"/>
<dbReference type="InterPro" id="IPR030890">
    <property type="entry name" value="LP_HExxH_w_TonB"/>
</dbReference>
<dbReference type="eggNOG" id="ENOG502ZA2M">
    <property type="taxonomic scope" value="Bacteria"/>
</dbReference>
<dbReference type="PATRIC" id="fig|880074.11.peg.1049"/>
<dbReference type="SUPFAM" id="SSF55486">
    <property type="entry name" value="Metalloproteases ('zincins'), catalytic domain"/>
    <property type="match status" value="1"/>
</dbReference>
<reference evidence="1 2" key="1">
    <citation type="submission" date="2013-12" db="EMBL/GenBank/DDBJ databases">
        <authorList>
            <consortium name="DOE Joint Genome Institute"/>
            <person name="Eisen J."/>
            <person name="Huntemann M."/>
            <person name="Han J."/>
            <person name="Chen A."/>
            <person name="Kyrpides N."/>
            <person name="Mavromatis K."/>
            <person name="Markowitz V."/>
            <person name="Palaniappan K."/>
            <person name="Ivanova N."/>
            <person name="Schaumberg A."/>
            <person name="Pati A."/>
            <person name="Liolios K."/>
            <person name="Nordberg H.P."/>
            <person name="Cantor M.N."/>
            <person name="Hua S.X."/>
            <person name="Woyke T."/>
        </authorList>
    </citation>
    <scope>NUCLEOTIDE SEQUENCE [LARGE SCALE GENOMIC DNA]</scope>
    <source>
        <strain evidence="2">DSM 18177</strain>
    </source>
</reference>
<evidence type="ECO:0000313" key="1">
    <source>
        <dbReference type="EMBL" id="AHF12238.1"/>
    </source>
</evidence>
<evidence type="ECO:0000313" key="2">
    <source>
        <dbReference type="Proteomes" id="UP000018901"/>
    </source>
</evidence>
<dbReference type="AlphaFoldDB" id="W0ERU4"/>
<dbReference type="OrthoDB" id="1113652at2"/>
<accession>W0ERU4</accession>
<protein>
    <recommendedName>
        <fullName evidence="3">Substrate import-associated zinc metallohydrolase lipoprotein</fullName>
    </recommendedName>
</protein>
<dbReference type="STRING" id="880074.BARVI_04980"/>
<organism evidence="1 2">
    <name type="scientific">Barnesiella viscericola DSM 18177</name>
    <dbReference type="NCBI Taxonomy" id="880074"/>
    <lineage>
        <taxon>Bacteria</taxon>
        <taxon>Pseudomonadati</taxon>
        <taxon>Bacteroidota</taxon>
        <taxon>Bacteroidia</taxon>
        <taxon>Bacteroidales</taxon>
        <taxon>Barnesiellaceae</taxon>
        <taxon>Barnesiella</taxon>
    </lineage>
</organism>
<evidence type="ECO:0008006" key="3">
    <source>
        <dbReference type="Google" id="ProtNLM"/>
    </source>
</evidence>
<proteinExistence type="predicted"/>
<name>W0ERU4_9BACT</name>
<gene>
    <name evidence="1" type="ORF">BARVI_04980</name>
</gene>
<dbReference type="GeneID" id="90528786"/>
<keyword evidence="2" id="KW-1185">Reference proteome</keyword>
<dbReference type="RefSeq" id="WP_025278146.1">
    <property type="nucleotide sequence ID" value="NZ_CP007034.1"/>
</dbReference>
<dbReference type="Gene3D" id="3.40.390.70">
    <property type="match status" value="1"/>
</dbReference>